<dbReference type="Proteomes" id="UP001148018">
    <property type="component" value="Unassembled WGS sequence"/>
</dbReference>
<keyword evidence="4 5" id="KW-0472">Membrane</keyword>
<feature type="transmembrane region" description="Helical" evidence="5">
    <location>
        <begin position="134"/>
        <end position="155"/>
    </location>
</feature>
<feature type="transmembrane region" description="Helical" evidence="5">
    <location>
        <begin position="195"/>
        <end position="215"/>
    </location>
</feature>
<dbReference type="PROSITE" id="PS50262">
    <property type="entry name" value="G_PROTEIN_RECEP_F1_2"/>
    <property type="match status" value="1"/>
</dbReference>
<dbReference type="SUPFAM" id="SSF81321">
    <property type="entry name" value="Family A G protein-coupled receptor-like"/>
    <property type="match status" value="1"/>
</dbReference>
<feature type="transmembrane region" description="Helical" evidence="5">
    <location>
        <begin position="104"/>
        <end position="122"/>
    </location>
</feature>
<dbReference type="PRINTS" id="PR00237">
    <property type="entry name" value="GPCRRHODOPSN"/>
</dbReference>
<evidence type="ECO:0000256" key="3">
    <source>
        <dbReference type="ARBA" id="ARBA00022989"/>
    </source>
</evidence>
<feature type="transmembrane region" description="Helical" evidence="5">
    <location>
        <begin position="60"/>
        <end position="84"/>
    </location>
</feature>
<dbReference type="PRINTS" id="PR01157">
    <property type="entry name" value="P2YPURNOCPTR"/>
</dbReference>
<keyword evidence="3 5" id="KW-1133">Transmembrane helix</keyword>
<evidence type="ECO:0000256" key="4">
    <source>
        <dbReference type="ARBA" id="ARBA00023136"/>
    </source>
</evidence>
<evidence type="ECO:0000256" key="1">
    <source>
        <dbReference type="ARBA" id="ARBA00004370"/>
    </source>
</evidence>
<feature type="transmembrane region" description="Helical" evidence="5">
    <location>
        <begin position="227"/>
        <end position="248"/>
    </location>
</feature>
<comment type="subcellular location">
    <subcellularLocation>
        <location evidence="1">Membrane</location>
    </subcellularLocation>
</comment>
<keyword evidence="8" id="KW-1185">Reference proteome</keyword>
<dbReference type="PANTHER" id="PTHR24244">
    <property type="entry name" value="NEUROPEPTIDE S RECEPTOR"/>
    <property type="match status" value="1"/>
</dbReference>
<dbReference type="Gene3D" id="1.20.1070.10">
    <property type="entry name" value="Rhodopsin 7-helix transmembrane proteins"/>
    <property type="match status" value="1"/>
</dbReference>
<accession>A0A9Q0EC09</accession>
<dbReference type="InterPro" id="IPR017452">
    <property type="entry name" value="GPCR_Rhodpsn_7TM"/>
</dbReference>
<dbReference type="EMBL" id="JANIIK010000046">
    <property type="protein sequence ID" value="KAJ3602823.1"/>
    <property type="molecule type" value="Genomic_DNA"/>
</dbReference>
<keyword evidence="2 5" id="KW-0812">Transmembrane</keyword>
<dbReference type="InterPro" id="IPR000276">
    <property type="entry name" value="GPCR_Rhodpsn"/>
</dbReference>
<proteinExistence type="predicted"/>
<evidence type="ECO:0000259" key="6">
    <source>
        <dbReference type="PROSITE" id="PS50262"/>
    </source>
</evidence>
<feature type="domain" description="G-protein coupled receptors family 1 profile" evidence="6">
    <location>
        <begin position="39"/>
        <end position="293"/>
    </location>
</feature>
<evidence type="ECO:0000256" key="5">
    <source>
        <dbReference type="SAM" id="Phobius"/>
    </source>
</evidence>
<comment type="caution">
    <text evidence="7">The sequence shown here is derived from an EMBL/GenBank/DDBJ whole genome shotgun (WGS) entry which is preliminary data.</text>
</comment>
<dbReference type="AlphaFoldDB" id="A0A9Q0EC09"/>
<evidence type="ECO:0000313" key="8">
    <source>
        <dbReference type="Proteomes" id="UP001148018"/>
    </source>
</evidence>
<name>A0A9Q0EC09_9TELE</name>
<evidence type="ECO:0000256" key="2">
    <source>
        <dbReference type="ARBA" id="ARBA00022692"/>
    </source>
</evidence>
<dbReference type="OrthoDB" id="9936719at2759"/>
<protein>
    <recommendedName>
        <fullName evidence="6">G-protein coupled receptors family 1 profile domain-containing protein</fullName>
    </recommendedName>
</protein>
<dbReference type="PANTHER" id="PTHR24244:SF0">
    <property type="entry name" value="G-PROTEIN COUPLED RECEPTORS FAMILY 1 PROFILE DOMAIN-CONTAINING PROTEIN"/>
    <property type="match status" value="1"/>
</dbReference>
<reference evidence="7" key="1">
    <citation type="submission" date="2022-07" db="EMBL/GenBank/DDBJ databases">
        <title>Chromosome-level genome of Muraenolepis orangiensis.</title>
        <authorList>
            <person name="Kim J."/>
        </authorList>
    </citation>
    <scope>NUCLEOTIDE SEQUENCE</scope>
    <source>
        <strain evidence="7">KU_S4_2022</strain>
        <tissue evidence="7">Muscle</tissue>
    </source>
</reference>
<dbReference type="InterPro" id="IPR027294">
    <property type="entry name" value="NPS_rcpt"/>
</dbReference>
<dbReference type="Pfam" id="PF00001">
    <property type="entry name" value="7tm_1"/>
    <property type="match status" value="1"/>
</dbReference>
<sequence length="331" mass="37600">MSERDEVRNNSSCGSINLRFTHTFLPTVFVIVFIFGTIFNVWGLRSVFKGWKKMGNINVFVLNLGVADLLYVFTLPFLVAYYAQNSKWTFGYTFCKVTRFCFNLNLYGSIGFLTCISIYRYLGIVHPMKVMGKIRTGHSVAISAVVWMLVLIQILPDMFFDKHNENSTGSCFDTTADHLVERYMPYSLGWTATGFAVPLLIIVACYGHVVVVLATNANVNTLLKQRCLKLVIMLTMLFAVCFIPYHVFRNLNLQNRISKLRGVCRDRSGTVYIAHQVGRGLASLNSAMNPLIYLVGNDDFLMSLHSLNERTRLRLSGWKTALIHRKPSEEV</sequence>
<dbReference type="GO" id="GO:0016020">
    <property type="term" value="C:membrane"/>
    <property type="evidence" value="ECO:0007669"/>
    <property type="project" value="UniProtKB-SubCell"/>
</dbReference>
<dbReference type="GO" id="GO:0008188">
    <property type="term" value="F:neuropeptide receptor activity"/>
    <property type="evidence" value="ECO:0007669"/>
    <property type="project" value="InterPro"/>
</dbReference>
<feature type="transmembrane region" description="Helical" evidence="5">
    <location>
        <begin position="24"/>
        <end position="48"/>
    </location>
</feature>
<gene>
    <name evidence="7" type="ORF">NHX12_030569</name>
</gene>
<organism evidence="7 8">
    <name type="scientific">Muraenolepis orangiensis</name>
    <name type="common">Patagonian moray cod</name>
    <dbReference type="NCBI Taxonomy" id="630683"/>
    <lineage>
        <taxon>Eukaryota</taxon>
        <taxon>Metazoa</taxon>
        <taxon>Chordata</taxon>
        <taxon>Craniata</taxon>
        <taxon>Vertebrata</taxon>
        <taxon>Euteleostomi</taxon>
        <taxon>Actinopterygii</taxon>
        <taxon>Neopterygii</taxon>
        <taxon>Teleostei</taxon>
        <taxon>Neoteleostei</taxon>
        <taxon>Acanthomorphata</taxon>
        <taxon>Zeiogadaria</taxon>
        <taxon>Gadariae</taxon>
        <taxon>Gadiformes</taxon>
        <taxon>Muraenolepidoidei</taxon>
        <taxon>Muraenolepididae</taxon>
        <taxon>Muraenolepis</taxon>
    </lineage>
</organism>
<evidence type="ECO:0000313" key="7">
    <source>
        <dbReference type="EMBL" id="KAJ3602823.1"/>
    </source>
</evidence>